<evidence type="ECO:0000256" key="6">
    <source>
        <dbReference type="ARBA" id="ARBA00023136"/>
    </source>
</evidence>
<evidence type="ECO:0000259" key="9">
    <source>
        <dbReference type="Pfam" id="PF01694"/>
    </source>
</evidence>
<feature type="transmembrane region" description="Helical" evidence="8">
    <location>
        <begin position="280"/>
        <end position="300"/>
    </location>
</feature>
<keyword evidence="11" id="KW-1185">Reference proteome</keyword>
<gene>
    <name evidence="10" type="ORF">ACFP3U_36595</name>
</gene>
<comment type="subcellular location">
    <subcellularLocation>
        <location evidence="1">Membrane</location>
        <topology evidence="1">Multi-pass membrane protein</topology>
    </subcellularLocation>
</comment>
<dbReference type="EMBL" id="JBHSOF010000109">
    <property type="protein sequence ID" value="MFC5668465.1"/>
    <property type="molecule type" value="Genomic_DNA"/>
</dbReference>
<dbReference type="RefSeq" id="WP_380230096.1">
    <property type="nucleotide sequence ID" value="NZ_JBHSOF010000109.1"/>
</dbReference>
<dbReference type="PANTHER" id="PTHR43731:SF14">
    <property type="entry name" value="PRESENILIN-ASSOCIATED RHOMBOID-LIKE PROTEIN, MITOCHONDRIAL"/>
    <property type="match status" value="1"/>
</dbReference>
<evidence type="ECO:0000256" key="1">
    <source>
        <dbReference type="ARBA" id="ARBA00004141"/>
    </source>
</evidence>
<dbReference type="InterPro" id="IPR050925">
    <property type="entry name" value="Rhomboid_protease_S54"/>
</dbReference>
<protein>
    <submittedName>
        <fullName evidence="10">Rhomboid family intramembrane serine protease</fullName>
        <ecNumber evidence="10">3.4.21.105</ecNumber>
    </submittedName>
</protein>
<keyword evidence="6 8" id="KW-0472">Membrane</keyword>
<feature type="transmembrane region" description="Helical" evidence="8">
    <location>
        <begin position="177"/>
        <end position="196"/>
    </location>
</feature>
<evidence type="ECO:0000256" key="8">
    <source>
        <dbReference type="SAM" id="Phobius"/>
    </source>
</evidence>
<dbReference type="GO" id="GO:0006508">
    <property type="term" value="P:proteolysis"/>
    <property type="evidence" value="ECO:0007669"/>
    <property type="project" value="UniProtKB-KW"/>
</dbReference>
<feature type="transmembrane region" description="Helical" evidence="8">
    <location>
        <begin position="90"/>
        <end position="112"/>
    </location>
</feature>
<keyword evidence="3 8" id="KW-0812">Transmembrane</keyword>
<dbReference type="InterPro" id="IPR035952">
    <property type="entry name" value="Rhomboid-like_sf"/>
</dbReference>
<proteinExistence type="inferred from homology"/>
<dbReference type="EC" id="3.4.21.105" evidence="10"/>
<dbReference type="GO" id="GO:0008233">
    <property type="term" value="F:peptidase activity"/>
    <property type="evidence" value="ECO:0007669"/>
    <property type="project" value="UniProtKB-KW"/>
</dbReference>
<name>A0ABW0XF09_9ACTN</name>
<keyword evidence="5 8" id="KW-1133">Transmembrane helix</keyword>
<keyword evidence="4 10" id="KW-0378">Hydrolase</keyword>
<reference evidence="11" key="1">
    <citation type="journal article" date="2019" name="Int. J. Syst. Evol. Microbiol.">
        <title>The Global Catalogue of Microorganisms (GCM) 10K type strain sequencing project: providing services to taxonomists for standard genome sequencing and annotation.</title>
        <authorList>
            <consortium name="The Broad Institute Genomics Platform"/>
            <consortium name="The Broad Institute Genome Sequencing Center for Infectious Disease"/>
            <person name="Wu L."/>
            <person name="Ma J."/>
        </authorList>
    </citation>
    <scope>NUCLEOTIDE SEQUENCE [LARGE SCALE GENOMIC DNA]</scope>
    <source>
        <strain evidence="11">CGMCC 4.1437</strain>
    </source>
</reference>
<organism evidence="10 11">
    <name type="scientific">Kitasatospora misakiensis</name>
    <dbReference type="NCBI Taxonomy" id="67330"/>
    <lineage>
        <taxon>Bacteria</taxon>
        <taxon>Bacillati</taxon>
        <taxon>Actinomycetota</taxon>
        <taxon>Actinomycetes</taxon>
        <taxon>Kitasatosporales</taxon>
        <taxon>Streptomycetaceae</taxon>
        <taxon>Kitasatospora</taxon>
    </lineage>
</organism>
<feature type="transmembrane region" description="Helical" evidence="8">
    <location>
        <begin position="227"/>
        <end position="245"/>
    </location>
</feature>
<comment type="similarity">
    <text evidence="2">Belongs to the peptidase S54 family.</text>
</comment>
<comment type="caution">
    <text evidence="10">The sequence shown here is derived from an EMBL/GenBank/DDBJ whole genome shotgun (WGS) entry which is preliminary data.</text>
</comment>
<feature type="region of interest" description="Disordered" evidence="7">
    <location>
        <begin position="1"/>
        <end position="23"/>
    </location>
</feature>
<dbReference type="InterPro" id="IPR022764">
    <property type="entry name" value="Peptidase_S54_rhomboid_dom"/>
</dbReference>
<evidence type="ECO:0000256" key="7">
    <source>
        <dbReference type="SAM" id="MobiDB-lite"/>
    </source>
</evidence>
<feature type="transmembrane region" description="Helical" evidence="8">
    <location>
        <begin position="251"/>
        <end position="268"/>
    </location>
</feature>
<feature type="domain" description="Peptidase S54 rhomboid" evidence="9">
    <location>
        <begin position="136"/>
        <end position="267"/>
    </location>
</feature>
<feature type="transmembrane region" description="Helical" evidence="8">
    <location>
        <begin position="202"/>
        <end position="220"/>
    </location>
</feature>
<dbReference type="SUPFAM" id="SSF57845">
    <property type="entry name" value="B-box zinc-binding domain"/>
    <property type="match status" value="1"/>
</dbReference>
<evidence type="ECO:0000313" key="11">
    <source>
        <dbReference type="Proteomes" id="UP001595975"/>
    </source>
</evidence>
<accession>A0ABW0XF09</accession>
<dbReference type="CDD" id="cd19756">
    <property type="entry name" value="Bbox2"/>
    <property type="match status" value="1"/>
</dbReference>
<dbReference type="Proteomes" id="UP001595975">
    <property type="component" value="Unassembled WGS sequence"/>
</dbReference>
<feature type="transmembrane region" description="Helical" evidence="8">
    <location>
        <begin position="145"/>
        <end position="165"/>
    </location>
</feature>
<dbReference type="PANTHER" id="PTHR43731">
    <property type="entry name" value="RHOMBOID PROTEASE"/>
    <property type="match status" value="1"/>
</dbReference>
<dbReference type="Pfam" id="PF01694">
    <property type="entry name" value="Rhomboid"/>
    <property type="match status" value="1"/>
</dbReference>
<evidence type="ECO:0000256" key="3">
    <source>
        <dbReference type="ARBA" id="ARBA00022692"/>
    </source>
</evidence>
<dbReference type="SUPFAM" id="SSF144091">
    <property type="entry name" value="Rhomboid-like"/>
    <property type="match status" value="1"/>
</dbReference>
<evidence type="ECO:0000256" key="2">
    <source>
        <dbReference type="ARBA" id="ARBA00009045"/>
    </source>
</evidence>
<evidence type="ECO:0000256" key="5">
    <source>
        <dbReference type="ARBA" id="ARBA00022989"/>
    </source>
</evidence>
<evidence type="ECO:0000313" key="10">
    <source>
        <dbReference type="EMBL" id="MFC5668465.1"/>
    </source>
</evidence>
<dbReference type="Gene3D" id="1.20.1540.10">
    <property type="entry name" value="Rhomboid-like"/>
    <property type="match status" value="1"/>
</dbReference>
<evidence type="ECO:0000256" key="4">
    <source>
        <dbReference type="ARBA" id="ARBA00022801"/>
    </source>
</evidence>
<keyword evidence="10" id="KW-0645">Protease</keyword>
<sequence>MLPDEPRPPTDGTSGAPGGPAPTRCYRHPEQEAGVGCSRCGRPICPRCMVNASVGFHCPECVEEGNRHVRRATTRFGGRPAGDGALVTKALIGVNLVVYVLAAYVLTPWLAYDLELRSLAPDRMYPFAEGVAAGPDQWYRLLTAVFLHTTPWHIATNMLVLWVLGPQLEATLGRVRFLALYLLSGLAGSAFAFLVAGDGMRSLGASGAVFGLLGATVVLHRRVRAPLGPVVALLLFNLIVTFSVPGIDWRAHLGGLVAGMLTAAGLMYAPRARRAAVQGLTLAGVAGLVLVMLLTGMARYGG</sequence>